<dbReference type="RefSeq" id="WP_126603774.1">
    <property type="nucleotide sequence ID" value="NZ_LR134529.1"/>
</dbReference>
<dbReference type="PANTHER" id="PTHR30532:SF28">
    <property type="entry name" value="PETROBACTIN-BINDING PROTEIN YCLQ"/>
    <property type="match status" value="1"/>
</dbReference>
<evidence type="ECO:0000313" key="8">
    <source>
        <dbReference type="EMBL" id="VEJ45864.1"/>
    </source>
</evidence>
<reference evidence="8 9" key="1">
    <citation type="submission" date="2018-12" db="EMBL/GenBank/DDBJ databases">
        <authorList>
            <consortium name="Pathogen Informatics"/>
        </authorList>
    </citation>
    <scope>NUCLEOTIDE SEQUENCE [LARGE SCALE GENOMIC DNA]</scope>
    <source>
        <strain evidence="8 9">NCTC12905</strain>
    </source>
</reference>
<dbReference type="STRING" id="1094497.BVwin_11900"/>
<proteinExistence type="inferred from homology"/>
<evidence type="ECO:0000256" key="4">
    <source>
        <dbReference type="ARBA" id="ARBA00022496"/>
    </source>
</evidence>
<feature type="chain" id="PRO_5018577821" evidence="6">
    <location>
        <begin position="20"/>
        <end position="320"/>
    </location>
</feature>
<dbReference type="CDD" id="cd01140">
    <property type="entry name" value="FatB"/>
    <property type="match status" value="1"/>
</dbReference>
<dbReference type="InterPro" id="IPR051313">
    <property type="entry name" value="Bact_iron-sidero_bind"/>
</dbReference>
<keyword evidence="4" id="KW-0408">Iron</keyword>
<protein>
    <submittedName>
        <fullName evidence="8">Uncharacterized ABC transporter solute-binding protein yclQ</fullName>
    </submittedName>
</protein>
<keyword evidence="4" id="KW-0410">Iron transport</keyword>
<evidence type="ECO:0000256" key="6">
    <source>
        <dbReference type="SAM" id="SignalP"/>
    </source>
</evidence>
<dbReference type="SUPFAM" id="SSF53807">
    <property type="entry name" value="Helical backbone' metal receptor"/>
    <property type="match status" value="1"/>
</dbReference>
<evidence type="ECO:0000259" key="7">
    <source>
        <dbReference type="PROSITE" id="PS50983"/>
    </source>
</evidence>
<dbReference type="Gene3D" id="3.40.50.1980">
    <property type="entry name" value="Nitrogenase molybdenum iron protein domain"/>
    <property type="match status" value="2"/>
</dbReference>
<dbReference type="Pfam" id="PF01497">
    <property type="entry name" value="Peripla_BP_2"/>
    <property type="match status" value="1"/>
</dbReference>
<comment type="similarity">
    <text evidence="2">Belongs to the bacterial solute-binding protein 8 family.</text>
</comment>
<sequence length="320" mass="34946">MIKYMRRMTSVLLVATSFATPLWTQTSIANTSTQTNVTINHVSGTASVPISPKKVVVFDLATLDNMNHLGIKAVAGVPEGKKPVYLQQFDGAEYEKIGTLFEPDYEKIATLKPDLIIISSRTQAKYNDLSKIAPTIDLTVGNETSLEDIKRNVSILGKVFAKEKEAEKEIAKLDETLAEVRKNTQGKGAALILMTSGGKISALGPKSRFDILHSAFGIAAATDKLTVQKHGQLISPEFILETNPDWLLVIDRDAAIGREGQSAAQLLDNELVQRTKAGKQNQIIYLDSWSWYRASGGLTGLNEAAQQINEAFTKGKEAQK</sequence>
<gene>
    <name evidence="8" type="primary">yclQ</name>
    <name evidence="8" type="ORF">NCTC12905_01542</name>
</gene>
<evidence type="ECO:0000256" key="3">
    <source>
        <dbReference type="ARBA" id="ARBA00022448"/>
    </source>
</evidence>
<keyword evidence="4" id="KW-0406">Ion transport</keyword>
<feature type="signal peptide" evidence="6">
    <location>
        <begin position="1"/>
        <end position="19"/>
    </location>
</feature>
<dbReference type="PROSITE" id="PS50983">
    <property type="entry name" value="FE_B12_PBP"/>
    <property type="match status" value="1"/>
</dbReference>
<keyword evidence="5 6" id="KW-0732">Signal</keyword>
<dbReference type="GO" id="GO:0030288">
    <property type="term" value="C:outer membrane-bounded periplasmic space"/>
    <property type="evidence" value="ECO:0007669"/>
    <property type="project" value="TreeGrafter"/>
</dbReference>
<feature type="domain" description="Fe/B12 periplasmic-binding" evidence="7">
    <location>
        <begin position="54"/>
        <end position="316"/>
    </location>
</feature>
<evidence type="ECO:0000256" key="2">
    <source>
        <dbReference type="ARBA" id="ARBA00008814"/>
    </source>
</evidence>
<accession>A0A3S5A114</accession>
<dbReference type="InterPro" id="IPR033870">
    <property type="entry name" value="FatB"/>
</dbReference>
<dbReference type="Proteomes" id="UP000274201">
    <property type="component" value="Chromosome"/>
</dbReference>
<dbReference type="GO" id="GO:1901678">
    <property type="term" value="P:iron coordination entity transport"/>
    <property type="evidence" value="ECO:0007669"/>
    <property type="project" value="UniProtKB-ARBA"/>
</dbReference>
<dbReference type="OrthoDB" id="63946at2"/>
<evidence type="ECO:0000256" key="5">
    <source>
        <dbReference type="ARBA" id="ARBA00022729"/>
    </source>
</evidence>
<dbReference type="AlphaFoldDB" id="A0A3S5A114"/>
<dbReference type="EMBL" id="LR134529">
    <property type="protein sequence ID" value="VEJ45864.1"/>
    <property type="molecule type" value="Genomic_DNA"/>
</dbReference>
<name>A0A3S5A114_BARVI</name>
<evidence type="ECO:0000313" key="9">
    <source>
        <dbReference type="Proteomes" id="UP000274201"/>
    </source>
</evidence>
<dbReference type="InterPro" id="IPR002491">
    <property type="entry name" value="ABC_transptr_periplasmic_BD"/>
</dbReference>
<organism evidence="8 9">
    <name type="scientific">Bartonella vinsonii</name>
    <name type="common">Rochalimaea vinsonii</name>
    <dbReference type="NCBI Taxonomy" id="33047"/>
    <lineage>
        <taxon>Bacteria</taxon>
        <taxon>Pseudomonadati</taxon>
        <taxon>Pseudomonadota</taxon>
        <taxon>Alphaproteobacteria</taxon>
        <taxon>Hyphomicrobiales</taxon>
        <taxon>Bartonellaceae</taxon>
        <taxon>Bartonella</taxon>
    </lineage>
</organism>
<evidence type="ECO:0000256" key="1">
    <source>
        <dbReference type="ARBA" id="ARBA00004196"/>
    </source>
</evidence>
<comment type="subcellular location">
    <subcellularLocation>
        <location evidence="1">Cell envelope</location>
    </subcellularLocation>
</comment>
<dbReference type="PANTHER" id="PTHR30532">
    <property type="entry name" value="IRON III DICITRATE-BINDING PERIPLASMIC PROTEIN"/>
    <property type="match status" value="1"/>
</dbReference>
<keyword evidence="3" id="KW-0813">Transport</keyword>